<keyword evidence="1" id="KW-0813">Transport</keyword>
<dbReference type="InterPro" id="IPR003439">
    <property type="entry name" value="ABC_transporter-like_ATP-bd"/>
</dbReference>
<keyword evidence="3" id="KW-0997">Cell inner membrane</keyword>
<organism evidence="11 12">
    <name type="scientific">Burkholderia territorii</name>
    <dbReference type="NCBI Taxonomy" id="1503055"/>
    <lineage>
        <taxon>Bacteria</taxon>
        <taxon>Pseudomonadati</taxon>
        <taxon>Pseudomonadota</taxon>
        <taxon>Betaproteobacteria</taxon>
        <taxon>Burkholderiales</taxon>
        <taxon>Burkholderiaceae</taxon>
        <taxon>Burkholderia</taxon>
        <taxon>Burkholderia cepacia complex</taxon>
    </lineage>
</organism>
<feature type="non-terminal residue" evidence="11">
    <location>
        <position position="1"/>
    </location>
</feature>
<dbReference type="InterPro" id="IPR003593">
    <property type="entry name" value="AAA+_ATPase"/>
</dbReference>
<keyword evidence="2" id="KW-1003">Cell membrane</keyword>
<evidence type="ECO:0000256" key="3">
    <source>
        <dbReference type="ARBA" id="ARBA00022519"/>
    </source>
</evidence>
<accession>A0A6L3NEN8</accession>
<dbReference type="PANTHER" id="PTHR43790">
    <property type="entry name" value="CARBOHYDRATE TRANSPORT ATP-BINDING PROTEIN MG119-RELATED"/>
    <property type="match status" value="1"/>
</dbReference>
<evidence type="ECO:0000256" key="8">
    <source>
        <dbReference type="ARBA" id="ARBA00022967"/>
    </source>
</evidence>
<gene>
    <name evidence="11" type="ORF">F7R13_22165</name>
</gene>
<reference evidence="11 12" key="1">
    <citation type="submission" date="2019-09" db="EMBL/GenBank/DDBJ databases">
        <title>Draft genome sequences of 48 bacterial type strains from the CCUG.</title>
        <authorList>
            <person name="Tunovic T."/>
            <person name="Pineiro-Iglesias B."/>
            <person name="Unosson C."/>
            <person name="Inganas E."/>
            <person name="Ohlen M."/>
            <person name="Cardew S."/>
            <person name="Jensie-Markopoulos S."/>
            <person name="Salva-Serra F."/>
            <person name="Jaen-Luchoro D."/>
            <person name="Karlsson R."/>
            <person name="Svensson-Stadler L."/>
            <person name="Chun J."/>
            <person name="Moore E."/>
        </authorList>
    </citation>
    <scope>NUCLEOTIDE SEQUENCE [LARGE SCALE GENOMIC DNA]</scope>
    <source>
        <strain evidence="11 12">CCUG 65687</strain>
    </source>
</reference>
<evidence type="ECO:0000259" key="10">
    <source>
        <dbReference type="PROSITE" id="PS50893"/>
    </source>
</evidence>
<evidence type="ECO:0000256" key="1">
    <source>
        <dbReference type="ARBA" id="ARBA00022448"/>
    </source>
</evidence>
<keyword evidence="5" id="KW-0677">Repeat</keyword>
<dbReference type="PROSITE" id="PS50893">
    <property type="entry name" value="ABC_TRANSPORTER_2"/>
    <property type="match status" value="1"/>
</dbReference>
<evidence type="ECO:0000256" key="4">
    <source>
        <dbReference type="ARBA" id="ARBA00022597"/>
    </source>
</evidence>
<dbReference type="FunFam" id="3.40.50.300:FF:000126">
    <property type="entry name" value="Galactose/methyl galactoside import ATP-binding protein MglA"/>
    <property type="match status" value="1"/>
</dbReference>
<protein>
    <submittedName>
        <fullName evidence="11">Sugar ABC transporter ATP-binding protein</fullName>
    </submittedName>
</protein>
<evidence type="ECO:0000256" key="7">
    <source>
        <dbReference type="ARBA" id="ARBA00022840"/>
    </source>
</evidence>
<dbReference type="InterPro" id="IPR017871">
    <property type="entry name" value="ABC_transporter-like_CS"/>
</dbReference>
<dbReference type="PANTHER" id="PTHR43790:SF3">
    <property type="entry name" value="D-ALLOSE IMPORT ATP-BINDING PROTEIN ALSA-RELATED"/>
    <property type="match status" value="1"/>
</dbReference>
<dbReference type="CDD" id="cd03215">
    <property type="entry name" value="ABC_Carb_Monos_II"/>
    <property type="match status" value="1"/>
</dbReference>
<evidence type="ECO:0000256" key="6">
    <source>
        <dbReference type="ARBA" id="ARBA00022741"/>
    </source>
</evidence>
<evidence type="ECO:0000256" key="2">
    <source>
        <dbReference type="ARBA" id="ARBA00022475"/>
    </source>
</evidence>
<dbReference type="EMBL" id="VZOL01000369">
    <property type="protein sequence ID" value="KAB0661642.1"/>
    <property type="molecule type" value="Genomic_DNA"/>
</dbReference>
<proteinExistence type="predicted"/>
<dbReference type="AlphaFoldDB" id="A0A6L3NEN8"/>
<keyword evidence="4" id="KW-0762">Sugar transport</keyword>
<evidence type="ECO:0000256" key="9">
    <source>
        <dbReference type="ARBA" id="ARBA00023136"/>
    </source>
</evidence>
<dbReference type="Proteomes" id="UP000473571">
    <property type="component" value="Unassembled WGS sequence"/>
</dbReference>
<keyword evidence="8" id="KW-1278">Translocase</keyword>
<dbReference type="GO" id="GO:0016887">
    <property type="term" value="F:ATP hydrolysis activity"/>
    <property type="evidence" value="ECO:0007669"/>
    <property type="project" value="InterPro"/>
</dbReference>
<evidence type="ECO:0000256" key="5">
    <source>
        <dbReference type="ARBA" id="ARBA00022737"/>
    </source>
</evidence>
<dbReference type="Gene3D" id="3.40.50.300">
    <property type="entry name" value="P-loop containing nucleotide triphosphate hydrolases"/>
    <property type="match status" value="1"/>
</dbReference>
<evidence type="ECO:0000313" key="11">
    <source>
        <dbReference type="EMBL" id="KAB0661642.1"/>
    </source>
</evidence>
<keyword evidence="7 11" id="KW-0067">ATP-binding</keyword>
<dbReference type="InterPro" id="IPR050107">
    <property type="entry name" value="ABC_carbohydrate_import_ATPase"/>
</dbReference>
<dbReference type="Pfam" id="PF00005">
    <property type="entry name" value="ABC_tran"/>
    <property type="match status" value="1"/>
</dbReference>
<dbReference type="SMART" id="SM00382">
    <property type="entry name" value="AAA"/>
    <property type="match status" value="1"/>
</dbReference>
<feature type="domain" description="ABC transporter" evidence="10">
    <location>
        <begin position="1"/>
        <end position="227"/>
    </location>
</feature>
<dbReference type="GO" id="GO:0005524">
    <property type="term" value="F:ATP binding"/>
    <property type="evidence" value="ECO:0007669"/>
    <property type="project" value="UniProtKB-KW"/>
</dbReference>
<comment type="caution">
    <text evidence="11">The sequence shown here is derived from an EMBL/GenBank/DDBJ whole genome shotgun (WGS) entry which is preliminary data.</text>
</comment>
<dbReference type="InterPro" id="IPR027417">
    <property type="entry name" value="P-loop_NTPase"/>
</dbReference>
<keyword evidence="6" id="KW-0547">Nucleotide-binding</keyword>
<sequence length="232" mass="25322">RDVGFTVRRGEILGFAGLMGAGRTEVARAVFGADPVDAGEIRVHGKAVTIRTPADAVAHGIGYLSEDRKHFGLAVGMDVQNNIALSSMQRFVRRGMFLDARGMRDTAQSYVRQLAIRTPSVAQPVRLLSGGNQQKIVIAKWLLRDCDILFFDEPTRGIDVGAKSEIYKLLDALAADGKAIVMISSELPEVLRMSHRILVMCEGRVTGELRAADATQEKIMQLATQRESTVLS</sequence>
<evidence type="ECO:0000313" key="12">
    <source>
        <dbReference type="Proteomes" id="UP000473571"/>
    </source>
</evidence>
<dbReference type="RefSeq" id="WP_151006160.1">
    <property type="nucleotide sequence ID" value="NZ_VZOL01000369.1"/>
</dbReference>
<dbReference type="SUPFAM" id="SSF52540">
    <property type="entry name" value="P-loop containing nucleoside triphosphate hydrolases"/>
    <property type="match status" value="1"/>
</dbReference>
<dbReference type="PROSITE" id="PS00211">
    <property type="entry name" value="ABC_TRANSPORTER_1"/>
    <property type="match status" value="1"/>
</dbReference>
<keyword evidence="9" id="KW-0472">Membrane</keyword>
<name>A0A6L3NEN8_9BURK</name>